<reference evidence="1" key="1">
    <citation type="submission" date="2009-09" db="EMBL/GenBank/DDBJ databases">
        <authorList>
            <person name="Weinstock G."/>
            <person name="Sodergren E."/>
            <person name="Clifton S."/>
            <person name="Fulton L."/>
            <person name="Fulton B."/>
            <person name="Courtney L."/>
            <person name="Fronick C."/>
            <person name="Harrison M."/>
            <person name="Strong C."/>
            <person name="Farmer C."/>
            <person name="Delahaunty K."/>
            <person name="Markovic C."/>
            <person name="Hall O."/>
            <person name="Minx P."/>
            <person name="Tomlinson C."/>
            <person name="Mitreva M."/>
            <person name="Nelson J."/>
            <person name="Hou S."/>
            <person name="Wollam A."/>
            <person name="Pepin K.H."/>
            <person name="Johnson M."/>
            <person name="Bhonagiri V."/>
            <person name="Nash W.E."/>
            <person name="Warren W."/>
            <person name="Chinwalla A."/>
            <person name="Mardis E.R."/>
            <person name="Wilson R.K."/>
        </authorList>
    </citation>
    <scope>NUCLEOTIDE SEQUENCE [LARGE SCALE GENOMIC DNA]</scope>
    <source>
        <strain evidence="1">ATCC 51259</strain>
    </source>
</reference>
<keyword evidence="2" id="KW-1185">Reference proteome</keyword>
<dbReference type="STRING" id="626522.GCWU000325_02378"/>
<evidence type="ECO:0000313" key="2">
    <source>
        <dbReference type="Proteomes" id="UP000003460"/>
    </source>
</evidence>
<organism evidence="1 2">
    <name type="scientific">Alloprevotella tannerae ATCC 51259</name>
    <dbReference type="NCBI Taxonomy" id="626522"/>
    <lineage>
        <taxon>Bacteria</taxon>
        <taxon>Pseudomonadati</taxon>
        <taxon>Bacteroidota</taxon>
        <taxon>Bacteroidia</taxon>
        <taxon>Bacteroidales</taxon>
        <taxon>Prevotellaceae</taxon>
        <taxon>Alloprevotella</taxon>
    </lineage>
</organism>
<protein>
    <submittedName>
        <fullName evidence="1">Uncharacterized protein</fullName>
    </submittedName>
</protein>
<name>C9LJG6_9BACT</name>
<proteinExistence type="predicted"/>
<dbReference type="EMBL" id="ACIJ02000027">
    <property type="protein sequence ID" value="EEX70794.1"/>
    <property type="molecule type" value="Genomic_DNA"/>
</dbReference>
<sequence>MALDRGRRSVKRSASSCVHIGLAFPFRQGVECIRRGSLPHCCVGGKTFNRIIESMTISLLQTIAKF</sequence>
<dbReference type="AlphaFoldDB" id="C9LJG6"/>
<dbReference type="Proteomes" id="UP000003460">
    <property type="component" value="Unassembled WGS sequence"/>
</dbReference>
<comment type="caution">
    <text evidence="1">The sequence shown here is derived from an EMBL/GenBank/DDBJ whole genome shotgun (WGS) entry which is preliminary data.</text>
</comment>
<accession>C9LJG6</accession>
<dbReference type="HOGENOM" id="CLU_2827652_0_0_10"/>
<evidence type="ECO:0000313" key="1">
    <source>
        <dbReference type="EMBL" id="EEX70794.1"/>
    </source>
</evidence>
<gene>
    <name evidence="1" type="ORF">GCWU000325_02378</name>
</gene>